<evidence type="ECO:0000313" key="7">
    <source>
        <dbReference type="EMBL" id="KIP02426.1"/>
    </source>
</evidence>
<dbReference type="InterPro" id="IPR027417">
    <property type="entry name" value="P-loop_NTPase"/>
</dbReference>
<keyword evidence="4" id="KW-0347">Helicase</keyword>
<keyword evidence="4" id="KW-0547">Nucleotide-binding</keyword>
<dbReference type="HOGENOM" id="CLU_001832_10_3_1"/>
<dbReference type="Gene3D" id="3.40.50.300">
    <property type="entry name" value="P-loop containing nucleotide triphosphate hydrolases"/>
    <property type="match status" value="1"/>
</dbReference>
<dbReference type="Proteomes" id="UP000053257">
    <property type="component" value="Unassembled WGS sequence"/>
</dbReference>
<dbReference type="GO" id="GO:0008380">
    <property type="term" value="P:RNA splicing"/>
    <property type="evidence" value="ECO:0007669"/>
    <property type="project" value="UniProtKB-KW"/>
</dbReference>
<dbReference type="GO" id="GO:0016787">
    <property type="term" value="F:hydrolase activity"/>
    <property type="evidence" value="ECO:0007669"/>
    <property type="project" value="UniProtKB-KW"/>
</dbReference>
<dbReference type="EMBL" id="KN840676">
    <property type="protein sequence ID" value="KIP02426.1"/>
    <property type="molecule type" value="Genomic_DNA"/>
</dbReference>
<keyword evidence="8" id="KW-1185">Reference proteome</keyword>
<name>A0A0C3RR37_PHLG1</name>
<evidence type="ECO:0000256" key="2">
    <source>
        <dbReference type="ARBA" id="ARBA00022664"/>
    </source>
</evidence>
<evidence type="ECO:0000256" key="1">
    <source>
        <dbReference type="ARBA" id="ARBA00012552"/>
    </source>
</evidence>
<feature type="non-terminal residue" evidence="7">
    <location>
        <position position="86"/>
    </location>
</feature>
<dbReference type="PANTHER" id="PTHR18934:SF109">
    <property type="entry name" value="ATP-DEPENDENT RNA HELICASE DHX15 HOMOLOG"/>
    <property type="match status" value="1"/>
</dbReference>
<dbReference type="SUPFAM" id="SSF52540">
    <property type="entry name" value="P-loop containing nucleoside triphosphate hydrolases"/>
    <property type="match status" value="1"/>
</dbReference>
<protein>
    <recommendedName>
        <fullName evidence="1">RNA helicase</fullName>
        <ecNumber evidence="1">3.6.4.13</ecNumber>
    </recommendedName>
</protein>
<proteinExistence type="predicted"/>
<dbReference type="STRING" id="745531.A0A0C3RR37"/>
<dbReference type="PANTHER" id="PTHR18934">
    <property type="entry name" value="ATP-DEPENDENT RNA HELICASE"/>
    <property type="match status" value="1"/>
</dbReference>
<evidence type="ECO:0000313" key="8">
    <source>
        <dbReference type="Proteomes" id="UP000053257"/>
    </source>
</evidence>
<dbReference type="GO" id="GO:0005681">
    <property type="term" value="C:spliceosomal complex"/>
    <property type="evidence" value="ECO:0007669"/>
    <property type="project" value="TreeGrafter"/>
</dbReference>
<keyword evidence="4" id="KW-0067">ATP-binding</keyword>
<evidence type="ECO:0000256" key="5">
    <source>
        <dbReference type="ARBA" id="ARBA00023187"/>
    </source>
</evidence>
<dbReference type="GO" id="GO:0003724">
    <property type="term" value="F:RNA helicase activity"/>
    <property type="evidence" value="ECO:0007669"/>
    <property type="project" value="UniProtKB-EC"/>
</dbReference>
<keyword evidence="2" id="KW-0507">mRNA processing</keyword>
<keyword evidence="5" id="KW-0508">mRNA splicing</keyword>
<sequence length="86" mass="9618">FNKHQILVMVGETGSGKTTQIPQFVCYSDLPHTRGKMVACTQPRQVAAMSMAKRVADEMDVPLGKQVGYSIRFEDMTEPGTTFMKY</sequence>
<organism evidence="7 8">
    <name type="scientific">Phlebiopsis gigantea (strain 11061_1 CR5-6)</name>
    <name type="common">White-rot fungus</name>
    <name type="synonym">Peniophora gigantea</name>
    <dbReference type="NCBI Taxonomy" id="745531"/>
    <lineage>
        <taxon>Eukaryota</taxon>
        <taxon>Fungi</taxon>
        <taxon>Dikarya</taxon>
        <taxon>Basidiomycota</taxon>
        <taxon>Agaricomycotina</taxon>
        <taxon>Agaricomycetes</taxon>
        <taxon>Polyporales</taxon>
        <taxon>Phanerochaetaceae</taxon>
        <taxon>Phlebiopsis</taxon>
    </lineage>
</organism>
<feature type="non-terminal residue" evidence="7">
    <location>
        <position position="1"/>
    </location>
</feature>
<keyword evidence="3" id="KW-0378">Hydrolase</keyword>
<dbReference type="OrthoDB" id="10253254at2759"/>
<evidence type="ECO:0000256" key="6">
    <source>
        <dbReference type="ARBA" id="ARBA00047984"/>
    </source>
</evidence>
<evidence type="ECO:0000256" key="3">
    <source>
        <dbReference type="ARBA" id="ARBA00022801"/>
    </source>
</evidence>
<dbReference type="EC" id="3.6.4.13" evidence="1"/>
<gene>
    <name evidence="7" type="ORF">PHLGIDRAFT_56979</name>
</gene>
<dbReference type="GO" id="GO:0003723">
    <property type="term" value="F:RNA binding"/>
    <property type="evidence" value="ECO:0007669"/>
    <property type="project" value="TreeGrafter"/>
</dbReference>
<dbReference type="AlphaFoldDB" id="A0A0C3RR37"/>
<evidence type="ECO:0000256" key="4">
    <source>
        <dbReference type="ARBA" id="ARBA00022806"/>
    </source>
</evidence>
<comment type="catalytic activity">
    <reaction evidence="6">
        <text>ATP + H2O = ADP + phosphate + H(+)</text>
        <dbReference type="Rhea" id="RHEA:13065"/>
        <dbReference type="ChEBI" id="CHEBI:15377"/>
        <dbReference type="ChEBI" id="CHEBI:15378"/>
        <dbReference type="ChEBI" id="CHEBI:30616"/>
        <dbReference type="ChEBI" id="CHEBI:43474"/>
        <dbReference type="ChEBI" id="CHEBI:456216"/>
        <dbReference type="EC" id="3.6.4.13"/>
    </reaction>
</comment>
<reference evidence="7 8" key="1">
    <citation type="journal article" date="2014" name="PLoS Genet.">
        <title>Analysis of the Phlebiopsis gigantea genome, transcriptome and secretome provides insight into its pioneer colonization strategies of wood.</title>
        <authorList>
            <person name="Hori C."/>
            <person name="Ishida T."/>
            <person name="Igarashi K."/>
            <person name="Samejima M."/>
            <person name="Suzuki H."/>
            <person name="Master E."/>
            <person name="Ferreira P."/>
            <person name="Ruiz-Duenas F.J."/>
            <person name="Held B."/>
            <person name="Canessa P."/>
            <person name="Larrondo L.F."/>
            <person name="Schmoll M."/>
            <person name="Druzhinina I.S."/>
            <person name="Kubicek C.P."/>
            <person name="Gaskell J.A."/>
            <person name="Kersten P."/>
            <person name="St John F."/>
            <person name="Glasner J."/>
            <person name="Sabat G."/>
            <person name="Splinter BonDurant S."/>
            <person name="Syed K."/>
            <person name="Yadav J."/>
            <person name="Mgbeahuruike A.C."/>
            <person name="Kovalchuk A."/>
            <person name="Asiegbu F.O."/>
            <person name="Lackner G."/>
            <person name="Hoffmeister D."/>
            <person name="Rencoret J."/>
            <person name="Gutierrez A."/>
            <person name="Sun H."/>
            <person name="Lindquist E."/>
            <person name="Barry K."/>
            <person name="Riley R."/>
            <person name="Grigoriev I.V."/>
            <person name="Henrissat B."/>
            <person name="Kues U."/>
            <person name="Berka R.M."/>
            <person name="Martinez A.T."/>
            <person name="Covert S.F."/>
            <person name="Blanchette R.A."/>
            <person name="Cullen D."/>
        </authorList>
    </citation>
    <scope>NUCLEOTIDE SEQUENCE [LARGE SCALE GENOMIC DNA]</scope>
    <source>
        <strain evidence="7 8">11061_1 CR5-6</strain>
    </source>
</reference>
<accession>A0A0C3RR37</accession>
<dbReference type="GO" id="GO:0006397">
    <property type="term" value="P:mRNA processing"/>
    <property type="evidence" value="ECO:0007669"/>
    <property type="project" value="UniProtKB-KW"/>
</dbReference>